<evidence type="ECO:0000259" key="4">
    <source>
        <dbReference type="Pfam" id="PF00535"/>
    </source>
</evidence>
<dbReference type="PANTHER" id="PTHR43179">
    <property type="entry name" value="RHAMNOSYLTRANSFERASE WBBL"/>
    <property type="match status" value="1"/>
</dbReference>
<dbReference type="Pfam" id="PF00535">
    <property type="entry name" value="Glycos_transf_2"/>
    <property type="match status" value="1"/>
</dbReference>
<dbReference type="InterPro" id="IPR001173">
    <property type="entry name" value="Glyco_trans_2-like"/>
</dbReference>
<comment type="similarity">
    <text evidence="1">Belongs to the glycosyltransferase 2 family.</text>
</comment>
<keyword evidence="6" id="KW-1185">Reference proteome</keyword>
<sequence>MTSLVAVVVTYNRLEHLKVAVSALEQQRCDAIVVVDNCSTDGTREWLWQREGESGRLDVVLAPRNLGGAGGFELGFGHALSRYRPDWLVCFDDDAYPMPGSFQAFLESDLDGIDAAAAAVYFPDGRICEMNRPSLNPFWHLPRFIRTVLGGGRKGFHIDDEAYQAEQPVRIDSTSFVGFFVRKEMVERIGLPEGRLFIYGDDVLYTLMISRAGGRIRFLPWVRFAHDCSTFNNGARTYAPLWKAYYTYRNGLRVYHTAAGALFWLFAPMKITQWLAQARLYDHPGAYLKVTRLAIMDALKQRYDRPHDSVVALCQQASSGRQNR</sequence>
<dbReference type="PANTHER" id="PTHR43179:SF12">
    <property type="entry name" value="GALACTOFURANOSYLTRANSFERASE GLFT2"/>
    <property type="match status" value="1"/>
</dbReference>
<keyword evidence="2" id="KW-0328">Glycosyltransferase</keyword>
<dbReference type="Proteomes" id="UP000771797">
    <property type="component" value="Unassembled WGS sequence"/>
</dbReference>
<feature type="domain" description="Glycosyltransferase 2-like" evidence="4">
    <location>
        <begin position="7"/>
        <end position="150"/>
    </location>
</feature>
<gene>
    <name evidence="5" type="ORF">A6D6_03243</name>
</gene>
<evidence type="ECO:0000313" key="6">
    <source>
        <dbReference type="Proteomes" id="UP000771797"/>
    </source>
</evidence>
<keyword evidence="3" id="KW-0808">Transferase</keyword>
<dbReference type="EMBL" id="AQPF01000035">
    <property type="protein sequence ID" value="KAF0804247.1"/>
    <property type="molecule type" value="Genomic_DNA"/>
</dbReference>
<evidence type="ECO:0000256" key="2">
    <source>
        <dbReference type="ARBA" id="ARBA00022676"/>
    </source>
</evidence>
<evidence type="ECO:0000313" key="5">
    <source>
        <dbReference type="EMBL" id="KAF0804247.1"/>
    </source>
</evidence>
<accession>A0ABQ6Y563</accession>
<dbReference type="RefSeq" id="WP_159661313.1">
    <property type="nucleotide sequence ID" value="NZ_AQPF01000035.1"/>
</dbReference>
<protein>
    <submittedName>
        <fullName evidence="5">Polypeptide N-acetylgalactosaminyltransferase</fullName>
    </submittedName>
</protein>
<evidence type="ECO:0000256" key="1">
    <source>
        <dbReference type="ARBA" id="ARBA00006739"/>
    </source>
</evidence>
<comment type="caution">
    <text evidence="5">The sequence shown here is derived from an EMBL/GenBank/DDBJ whole genome shotgun (WGS) entry which is preliminary data.</text>
</comment>
<dbReference type="Gene3D" id="3.90.550.10">
    <property type="entry name" value="Spore Coat Polysaccharide Biosynthesis Protein SpsA, Chain A"/>
    <property type="match status" value="1"/>
</dbReference>
<organism evidence="5 6">
    <name type="scientific">Alcanivorax xiamenensis</name>
    <dbReference type="NCBI Taxonomy" id="1177156"/>
    <lineage>
        <taxon>Bacteria</taxon>
        <taxon>Pseudomonadati</taxon>
        <taxon>Pseudomonadota</taxon>
        <taxon>Gammaproteobacteria</taxon>
        <taxon>Oceanospirillales</taxon>
        <taxon>Alcanivoracaceae</taxon>
        <taxon>Alcanivorax</taxon>
    </lineage>
</organism>
<evidence type="ECO:0000256" key="3">
    <source>
        <dbReference type="ARBA" id="ARBA00022679"/>
    </source>
</evidence>
<dbReference type="SUPFAM" id="SSF53448">
    <property type="entry name" value="Nucleotide-diphospho-sugar transferases"/>
    <property type="match status" value="1"/>
</dbReference>
<name>A0ABQ6Y563_9GAMM</name>
<reference evidence="5 6" key="1">
    <citation type="submission" date="2012-09" db="EMBL/GenBank/DDBJ databases">
        <title>Genome Sequence of alkane-degrading Bacterium Alcanivorax sp. 6-D-6.</title>
        <authorList>
            <person name="Lai Q."/>
            <person name="Shao Z."/>
        </authorList>
    </citation>
    <scope>NUCLEOTIDE SEQUENCE [LARGE SCALE GENOMIC DNA]</scope>
    <source>
        <strain evidence="5 6">6-D-6</strain>
    </source>
</reference>
<proteinExistence type="inferred from homology"/>
<dbReference type="InterPro" id="IPR029044">
    <property type="entry name" value="Nucleotide-diphossugar_trans"/>
</dbReference>